<dbReference type="EMBL" id="JH767171">
    <property type="protein sequence ID" value="EQC31132.1"/>
    <property type="molecule type" value="Genomic_DNA"/>
</dbReference>
<dbReference type="OMA" id="SARCTCH"/>
<keyword evidence="3" id="KW-1185">Reference proteome</keyword>
<feature type="region of interest" description="Disordered" evidence="1">
    <location>
        <begin position="552"/>
        <end position="602"/>
    </location>
</feature>
<protein>
    <submittedName>
        <fullName evidence="2">Uncharacterized protein</fullName>
    </submittedName>
</protein>
<dbReference type="AlphaFoldDB" id="T0RMC1"/>
<dbReference type="STRING" id="1156394.T0RMC1"/>
<feature type="region of interest" description="Disordered" evidence="1">
    <location>
        <begin position="122"/>
        <end position="191"/>
    </location>
</feature>
<gene>
    <name evidence="2" type="ORF">SDRG_11317</name>
</gene>
<dbReference type="OrthoDB" id="168282at2759"/>
<feature type="compositionally biased region" description="Polar residues" evidence="1">
    <location>
        <begin position="588"/>
        <end position="602"/>
    </location>
</feature>
<dbReference type="PROSITE" id="PS50096">
    <property type="entry name" value="IQ"/>
    <property type="match status" value="1"/>
</dbReference>
<dbReference type="Proteomes" id="UP000030762">
    <property type="component" value="Unassembled WGS sequence"/>
</dbReference>
<dbReference type="Gene3D" id="4.10.640.40">
    <property type="entry name" value="Cytoplasmic polyadenylation element-binding protein, ZZ domain"/>
    <property type="match status" value="1"/>
</dbReference>
<organism evidence="2 3">
    <name type="scientific">Saprolegnia diclina (strain VS20)</name>
    <dbReference type="NCBI Taxonomy" id="1156394"/>
    <lineage>
        <taxon>Eukaryota</taxon>
        <taxon>Sar</taxon>
        <taxon>Stramenopiles</taxon>
        <taxon>Oomycota</taxon>
        <taxon>Saprolegniomycetes</taxon>
        <taxon>Saprolegniales</taxon>
        <taxon>Saprolegniaceae</taxon>
        <taxon>Saprolegnia</taxon>
    </lineage>
</organism>
<dbReference type="CDD" id="cd19757">
    <property type="entry name" value="Bbox1"/>
    <property type="match status" value="1"/>
</dbReference>
<feature type="region of interest" description="Disordered" evidence="1">
    <location>
        <begin position="443"/>
        <end position="462"/>
    </location>
</feature>
<dbReference type="eggNOG" id="ENOG502S424">
    <property type="taxonomic scope" value="Eukaryota"/>
</dbReference>
<evidence type="ECO:0000256" key="1">
    <source>
        <dbReference type="SAM" id="MobiDB-lite"/>
    </source>
</evidence>
<dbReference type="VEuPathDB" id="FungiDB:SDRG_11317"/>
<feature type="compositionally biased region" description="Low complexity" evidence="1">
    <location>
        <begin position="752"/>
        <end position="784"/>
    </location>
</feature>
<dbReference type="InterPro" id="IPR038446">
    <property type="entry name" value="CEBP_ZZ_sf"/>
</dbReference>
<sequence length="830" mass="89744">MEGCGVPPKGRHIRAGGDDAPGAAARPLRPSALRRVQGLPPRAGCVRVGEQEAPRAHLASPAATALHGVNLARPVREAHGAPASARCTCHSKALERLPSVQGQRAPRVVVDRRRRRRRRALLEASISRQQHAVVDRHGARTRRRYRPRGVSTDQDKASADDQTAGPRACQDGAVEARGTRVRNQGREAPAAQARVYASLGPSQDDPRASGAPQEGVSCPACRYIFLHFCILGILHGTQTCLDPADAELEKKALLARCERRMAALSQPPPMPSLEQGASINDYPLPKLRRRRHEALTTHKNIMTSLKAPRIYDMPVAGTVYDMRRHPEHWPYTDVDRVWCWPQEYVASLNVAPPDDAPASDDPLAVFVGTDPTLTELPWLAFSHKMQFEPTPASSSTLPPRLHAYRRQKTEGDAYGDGFDASVQAQTKHLVAQVSAQIHFNTQRRRQLEEESRQLPRPVAPPSSAIDYAQLRKHNMALRIQAQYRGHRGRQAAHEIRAQHFVLVRGRAIRKGLCEECADQKAVLLCKSCEESRHFCPQCWVHVHSTRRRKNHVPMPMVAPPKTDHRTLIDSRPPPIVTASPERPLPPTSDMTASAPQPTVDTTSRPLLTDVLAAPHVDTALKLEKPRAVVKPWAKKAKTSVTAASVDALSVQPTMVPAAAAVPQGAEVLGPRNTEIAKSTKEPEAPRATTEAPVVAPTETASVAKPRASADKPWKKKAHSAPTRSVLSADEPVAITDAAPVSTEPTAAPGNEPSSSDPPSAAISPSNVRTSADTASSQPAAIAAADKGKDNKAASMRETSVEVPPSTAPSTEVLASSAPVENTLIAQASNE</sequence>
<proteinExistence type="predicted"/>
<feature type="region of interest" description="Disordered" evidence="1">
    <location>
        <begin position="676"/>
        <end position="818"/>
    </location>
</feature>
<evidence type="ECO:0000313" key="3">
    <source>
        <dbReference type="Proteomes" id="UP000030762"/>
    </source>
</evidence>
<reference evidence="2 3" key="1">
    <citation type="submission" date="2012-04" db="EMBL/GenBank/DDBJ databases">
        <title>The Genome Sequence of Saprolegnia declina VS20.</title>
        <authorList>
            <consortium name="The Broad Institute Genome Sequencing Platform"/>
            <person name="Russ C."/>
            <person name="Nusbaum C."/>
            <person name="Tyler B."/>
            <person name="van West P."/>
            <person name="Dieguez-Uribeondo J."/>
            <person name="de Bruijn I."/>
            <person name="Tripathy S."/>
            <person name="Jiang R."/>
            <person name="Young S.K."/>
            <person name="Zeng Q."/>
            <person name="Gargeya S."/>
            <person name="Fitzgerald M."/>
            <person name="Haas B."/>
            <person name="Abouelleil A."/>
            <person name="Alvarado L."/>
            <person name="Arachchi H.M."/>
            <person name="Berlin A."/>
            <person name="Chapman S.B."/>
            <person name="Goldberg J."/>
            <person name="Griggs A."/>
            <person name="Gujja S."/>
            <person name="Hansen M."/>
            <person name="Howarth C."/>
            <person name="Imamovic A."/>
            <person name="Larimer J."/>
            <person name="McCowen C."/>
            <person name="Montmayeur A."/>
            <person name="Murphy C."/>
            <person name="Neiman D."/>
            <person name="Pearson M."/>
            <person name="Priest M."/>
            <person name="Roberts A."/>
            <person name="Saif S."/>
            <person name="Shea T."/>
            <person name="Sisk P."/>
            <person name="Sykes S."/>
            <person name="Wortman J."/>
            <person name="Nusbaum C."/>
            <person name="Birren B."/>
        </authorList>
    </citation>
    <scope>NUCLEOTIDE SEQUENCE [LARGE SCALE GENOMIC DNA]</scope>
    <source>
        <strain evidence="2 3">VS20</strain>
    </source>
</reference>
<dbReference type="GeneID" id="19952044"/>
<feature type="region of interest" description="Disordered" evidence="1">
    <location>
        <begin position="1"/>
        <end position="25"/>
    </location>
</feature>
<name>T0RMC1_SAPDV</name>
<accession>T0RMC1</accession>
<evidence type="ECO:0000313" key="2">
    <source>
        <dbReference type="EMBL" id="EQC31132.1"/>
    </source>
</evidence>
<dbReference type="RefSeq" id="XP_008615572.1">
    <property type="nucleotide sequence ID" value="XM_008617350.1"/>
</dbReference>
<dbReference type="InParanoid" id="T0RMC1"/>